<feature type="domain" description="EF-hand" evidence="3">
    <location>
        <begin position="8"/>
        <end position="43"/>
    </location>
</feature>
<dbReference type="AlphaFoldDB" id="A0A8H7XWX1"/>
<keyword evidence="2" id="KW-0106">Calcium</keyword>
<feature type="domain" description="EF-hand" evidence="3">
    <location>
        <begin position="89"/>
        <end position="123"/>
    </location>
</feature>
<dbReference type="FunFam" id="1.10.238.10:FF:000001">
    <property type="entry name" value="Calmodulin 1"/>
    <property type="match status" value="1"/>
</dbReference>
<dbReference type="Pfam" id="PF13499">
    <property type="entry name" value="EF-hand_7"/>
    <property type="match status" value="1"/>
</dbReference>
<feature type="domain" description="EF-hand" evidence="3">
    <location>
        <begin position="53"/>
        <end position="88"/>
    </location>
</feature>
<evidence type="ECO:0000259" key="3">
    <source>
        <dbReference type="PROSITE" id="PS50222"/>
    </source>
</evidence>
<dbReference type="InterPro" id="IPR018247">
    <property type="entry name" value="EF_Hand_1_Ca_BS"/>
</dbReference>
<dbReference type="SMART" id="SM00054">
    <property type="entry name" value="EFh"/>
    <property type="match status" value="3"/>
</dbReference>
<evidence type="ECO:0000256" key="2">
    <source>
        <dbReference type="ARBA" id="ARBA00022837"/>
    </source>
</evidence>
<organism evidence="4">
    <name type="scientific">Psilocybe cubensis</name>
    <name type="common">Psychedelic mushroom</name>
    <name type="synonym">Stropharia cubensis</name>
    <dbReference type="NCBI Taxonomy" id="181762"/>
    <lineage>
        <taxon>Eukaryota</taxon>
        <taxon>Fungi</taxon>
        <taxon>Dikarya</taxon>
        <taxon>Basidiomycota</taxon>
        <taxon>Agaricomycotina</taxon>
        <taxon>Agaricomycetes</taxon>
        <taxon>Agaricomycetidae</taxon>
        <taxon>Agaricales</taxon>
        <taxon>Agaricineae</taxon>
        <taxon>Strophariaceae</taxon>
        <taxon>Psilocybe</taxon>
    </lineage>
</organism>
<dbReference type="InterPro" id="IPR002048">
    <property type="entry name" value="EF_hand_dom"/>
</dbReference>
<evidence type="ECO:0000256" key="1">
    <source>
        <dbReference type="ARBA" id="ARBA00022737"/>
    </source>
</evidence>
<dbReference type="PROSITE" id="PS50222">
    <property type="entry name" value="EF_HAND_2"/>
    <property type="match status" value="3"/>
</dbReference>
<dbReference type="Gene3D" id="1.10.238.10">
    <property type="entry name" value="EF-hand"/>
    <property type="match status" value="2"/>
</dbReference>
<dbReference type="EMBL" id="JAFIQS010000007">
    <property type="protein sequence ID" value="KAG5167143.1"/>
    <property type="molecule type" value="Genomic_DNA"/>
</dbReference>
<comment type="caution">
    <text evidence="4">The sequence shown here is derived from an EMBL/GenBank/DDBJ whole genome shotgun (WGS) entry which is preliminary data.</text>
</comment>
<evidence type="ECO:0000313" key="4">
    <source>
        <dbReference type="EMBL" id="KAG5167143.1"/>
    </source>
</evidence>
<dbReference type="PROSITE" id="PS00018">
    <property type="entry name" value="EF_HAND_1"/>
    <property type="match status" value="3"/>
</dbReference>
<dbReference type="CDD" id="cd00051">
    <property type="entry name" value="EFh"/>
    <property type="match status" value="2"/>
</dbReference>
<dbReference type="OrthoDB" id="26525at2759"/>
<keyword evidence="1" id="KW-0677">Repeat</keyword>
<dbReference type="InterPro" id="IPR011992">
    <property type="entry name" value="EF-hand-dom_pair"/>
</dbReference>
<proteinExistence type="predicted"/>
<dbReference type="Pfam" id="PF13833">
    <property type="entry name" value="EF-hand_8"/>
    <property type="match status" value="1"/>
</dbReference>
<dbReference type="PANTHER" id="PTHR23048:SF0">
    <property type="entry name" value="CALMODULIN LIKE 3"/>
    <property type="match status" value="1"/>
</dbReference>
<dbReference type="InterPro" id="IPR050230">
    <property type="entry name" value="CALM/Myosin/TropC-like"/>
</dbReference>
<dbReference type="PANTHER" id="PTHR23048">
    <property type="entry name" value="MYOSIN LIGHT CHAIN 1, 3"/>
    <property type="match status" value="1"/>
</dbReference>
<dbReference type="SUPFAM" id="SSF47473">
    <property type="entry name" value="EF-hand"/>
    <property type="match status" value="1"/>
</dbReference>
<sequence>MGALGRTPTEQELSAILREIDTDHNGTIEFDEFVDLMDRNPLSPKLAGAAPFGEDSELYYAFSVFDKDSSGKISVDELAQVMKNLGEKLTKDELDMMISEADLDGDKEINFTEFKKMVGGLSK</sequence>
<dbReference type="GO" id="GO:0005509">
    <property type="term" value="F:calcium ion binding"/>
    <property type="evidence" value="ECO:0007669"/>
    <property type="project" value="InterPro"/>
</dbReference>
<reference evidence="4" key="1">
    <citation type="submission" date="2021-02" db="EMBL/GenBank/DDBJ databases">
        <title>Psilocybe cubensis genome.</title>
        <authorList>
            <person name="Mckernan K.J."/>
            <person name="Crawford S."/>
            <person name="Trippe A."/>
            <person name="Kane L.T."/>
            <person name="Mclaughlin S."/>
        </authorList>
    </citation>
    <scope>NUCLEOTIDE SEQUENCE [LARGE SCALE GENOMIC DNA]</scope>
    <source>
        <strain evidence="4">MGC-MH-2018</strain>
    </source>
</reference>
<gene>
    <name evidence="4" type="ORF">JR316_007482</name>
</gene>
<dbReference type="GO" id="GO:0016460">
    <property type="term" value="C:myosin II complex"/>
    <property type="evidence" value="ECO:0007669"/>
    <property type="project" value="TreeGrafter"/>
</dbReference>
<accession>A0A8H7XWX1</accession>
<protein>
    <recommendedName>
        <fullName evidence="3">EF-hand domain-containing protein</fullName>
    </recommendedName>
</protein>
<name>A0A8H7XWX1_PSICU</name>